<name>A0A2A9CW25_9MICO</name>
<keyword evidence="2" id="KW-1185">Reference proteome</keyword>
<gene>
    <name evidence="1" type="ORF">ATL40_0165</name>
</gene>
<dbReference type="Proteomes" id="UP000224915">
    <property type="component" value="Unassembled WGS sequence"/>
</dbReference>
<dbReference type="AlphaFoldDB" id="A0A2A9CW25"/>
<reference evidence="1 2" key="1">
    <citation type="submission" date="2017-10" db="EMBL/GenBank/DDBJ databases">
        <title>Sequencing the genomes of 1000 actinobacteria strains.</title>
        <authorList>
            <person name="Klenk H.-P."/>
        </authorList>
    </citation>
    <scope>NUCLEOTIDE SEQUENCE [LARGE SCALE GENOMIC DNA]</scope>
    <source>
        <strain evidence="1 2">DSM 21801</strain>
    </source>
</reference>
<evidence type="ECO:0000313" key="1">
    <source>
        <dbReference type="EMBL" id="PFG18624.1"/>
    </source>
</evidence>
<proteinExistence type="predicted"/>
<dbReference type="OrthoDB" id="3268465at2"/>
<dbReference type="RefSeq" id="WP_098467875.1">
    <property type="nucleotide sequence ID" value="NZ_PDJD01000001.1"/>
</dbReference>
<dbReference type="EMBL" id="PDJD01000001">
    <property type="protein sequence ID" value="PFG18624.1"/>
    <property type="molecule type" value="Genomic_DNA"/>
</dbReference>
<accession>A0A2A9CW25</accession>
<evidence type="ECO:0000313" key="2">
    <source>
        <dbReference type="Proteomes" id="UP000224915"/>
    </source>
</evidence>
<comment type="caution">
    <text evidence="1">The sequence shown here is derived from an EMBL/GenBank/DDBJ whole genome shotgun (WGS) entry which is preliminary data.</text>
</comment>
<sequence>MLDAQWDPAPAPGAPGTMDLLPLPAVDPAHELPAPGEREQAAVVGPWSLNGEARRRLALPDWANTAYLVEVAPDRSPLPAPPLPLG</sequence>
<protein>
    <submittedName>
        <fullName evidence="1">Uncharacterized protein</fullName>
    </submittedName>
</protein>
<organism evidence="1 2">
    <name type="scientific">Serinibacter salmoneus</name>
    <dbReference type="NCBI Taxonomy" id="556530"/>
    <lineage>
        <taxon>Bacteria</taxon>
        <taxon>Bacillati</taxon>
        <taxon>Actinomycetota</taxon>
        <taxon>Actinomycetes</taxon>
        <taxon>Micrococcales</taxon>
        <taxon>Beutenbergiaceae</taxon>
        <taxon>Serinibacter</taxon>
    </lineage>
</organism>